<keyword evidence="5" id="KW-0963">Cytoplasm</keyword>
<evidence type="ECO:0000256" key="8">
    <source>
        <dbReference type="ARBA" id="ARBA00023277"/>
    </source>
</evidence>
<dbReference type="PANTHER" id="PTHR32518:SF3">
    <property type="entry name" value="4-ALPHA-GLUCANOTRANSFERASE"/>
    <property type="match status" value="1"/>
</dbReference>
<dbReference type="EC" id="2.4.1.25" evidence="4"/>
<accession>A0AAV6JAF8</accession>
<dbReference type="InterPro" id="IPR013784">
    <property type="entry name" value="Carb-bd-like_fold"/>
</dbReference>
<evidence type="ECO:0000313" key="12">
    <source>
        <dbReference type="EMBL" id="KAG5536225.1"/>
    </source>
</evidence>
<evidence type="ECO:0000256" key="1">
    <source>
        <dbReference type="ARBA" id="ARBA00000439"/>
    </source>
</evidence>
<dbReference type="Proteomes" id="UP000823749">
    <property type="component" value="Chromosome 8"/>
</dbReference>
<evidence type="ECO:0000256" key="5">
    <source>
        <dbReference type="ARBA" id="ARBA00022490"/>
    </source>
</evidence>
<dbReference type="Pfam" id="PF02446">
    <property type="entry name" value="Glyco_hydro_77"/>
    <property type="match status" value="1"/>
</dbReference>
<comment type="similarity">
    <text evidence="3">Belongs to the disproportionating enzyme family.</text>
</comment>
<keyword evidence="7" id="KW-0808">Transferase</keyword>
<comment type="catalytic activity">
    <reaction evidence="1">
        <text>Transfers a segment of a (1-&gt;4)-alpha-D-glucan to a new position in an acceptor, which may be glucose or a (1-&gt;4)-alpha-D-glucan.</text>
        <dbReference type="EC" id="2.4.1.25"/>
    </reaction>
</comment>
<dbReference type="InterPro" id="IPR001680">
    <property type="entry name" value="WD40_rpt"/>
</dbReference>
<organism evidence="12 13">
    <name type="scientific">Rhododendron griersonianum</name>
    <dbReference type="NCBI Taxonomy" id="479676"/>
    <lineage>
        <taxon>Eukaryota</taxon>
        <taxon>Viridiplantae</taxon>
        <taxon>Streptophyta</taxon>
        <taxon>Embryophyta</taxon>
        <taxon>Tracheophyta</taxon>
        <taxon>Spermatophyta</taxon>
        <taxon>Magnoliopsida</taxon>
        <taxon>eudicotyledons</taxon>
        <taxon>Gunneridae</taxon>
        <taxon>Pentapetalae</taxon>
        <taxon>asterids</taxon>
        <taxon>Ericales</taxon>
        <taxon>Ericaceae</taxon>
        <taxon>Ericoideae</taxon>
        <taxon>Rhodoreae</taxon>
        <taxon>Rhododendron</taxon>
    </lineage>
</organism>
<dbReference type="PANTHER" id="PTHR32518">
    <property type="match status" value="1"/>
</dbReference>
<dbReference type="AlphaFoldDB" id="A0AAV6JAF8"/>
<sequence>MDITLKDTRGNASAMDVDPKTFGGIQDIYGEDSAANQLVIPWSTYVASPNFSHLFQDQVVPHASVIHEEVRLSLPGSNVSSYYVVDDDRNVLRWEAGKKRKLVLPDGLKDGEVVELHDLWQIYVIGSYMKLGQWKVQDGLKLYYAGDSIWQADCVVQKDDFPIKYPWLIEEIQRAKAQLDGKVFCCFIDYTLQLLKDTLRFTVEIGRDLNRAASYLENRLSSERSEDFLRTVRAISSDRGKVVSGSDDQSVIVWDKQTTQLLEELKGHDAHVFIDQLTSSWIDMRECVLTAAHDGMVKMCDVRTNTCVATVGCCLSAVLCIEYDDSTGILAAAGRDTVANIWDIRAGRQMQKLLGHTKWIRSIRMTSSDGLPCTSAFRNVIFRKTWSTEIQRPLGIYVIGSYMKLGQWKVQDGLKLYYAGDSIWQADCVVQKDDFPIKYPWLIEMPWLCAGVAVPMFFVRSEANLGVGEFLDLKILVDWAVELGFHLVQLLPINDTSVHGMWWDSYPYRKKFKERKHSWMGSLKAASVDLRNF</sequence>
<dbReference type="SMART" id="SM00320">
    <property type="entry name" value="WD40"/>
    <property type="match status" value="3"/>
</dbReference>
<dbReference type="InterPro" id="IPR036322">
    <property type="entry name" value="WD40_repeat_dom_sf"/>
</dbReference>
<gene>
    <name evidence="12" type="ORF">RHGRI_023866</name>
</gene>
<name>A0AAV6JAF8_9ERIC</name>
<evidence type="ECO:0000256" key="2">
    <source>
        <dbReference type="ARBA" id="ARBA00004496"/>
    </source>
</evidence>
<keyword evidence="8" id="KW-0119">Carbohydrate metabolism</keyword>
<evidence type="ECO:0000256" key="10">
    <source>
        <dbReference type="ARBA" id="ARBA00031501"/>
    </source>
</evidence>
<dbReference type="GO" id="GO:0005737">
    <property type="term" value="C:cytoplasm"/>
    <property type="evidence" value="ECO:0007669"/>
    <property type="project" value="UniProtKB-SubCell"/>
</dbReference>
<evidence type="ECO:0000256" key="4">
    <source>
        <dbReference type="ARBA" id="ARBA00012560"/>
    </source>
</evidence>
<comment type="caution">
    <text evidence="12">The sequence shown here is derived from an EMBL/GenBank/DDBJ whole genome shotgun (WGS) entry which is preliminary data.</text>
</comment>
<dbReference type="GO" id="GO:0004134">
    <property type="term" value="F:4-alpha-glucanotransferase activity"/>
    <property type="evidence" value="ECO:0007669"/>
    <property type="project" value="UniProtKB-EC"/>
</dbReference>
<proteinExistence type="inferred from homology"/>
<dbReference type="PROSITE" id="PS50082">
    <property type="entry name" value="WD_REPEATS_2"/>
    <property type="match status" value="2"/>
</dbReference>
<dbReference type="EMBL" id="JACTNZ010000008">
    <property type="protein sequence ID" value="KAG5536225.1"/>
    <property type="molecule type" value="Genomic_DNA"/>
</dbReference>
<dbReference type="SUPFAM" id="SSF49452">
    <property type="entry name" value="Starch-binding domain-like"/>
    <property type="match status" value="2"/>
</dbReference>
<keyword evidence="6" id="KW-0328">Glycosyltransferase</keyword>
<dbReference type="SUPFAM" id="SSF51445">
    <property type="entry name" value="(Trans)glycosidases"/>
    <property type="match status" value="1"/>
</dbReference>
<evidence type="ECO:0000313" key="13">
    <source>
        <dbReference type="Proteomes" id="UP000823749"/>
    </source>
</evidence>
<dbReference type="SUPFAM" id="SSF50978">
    <property type="entry name" value="WD40 repeat-like"/>
    <property type="match status" value="1"/>
</dbReference>
<dbReference type="Pfam" id="PF00400">
    <property type="entry name" value="WD40"/>
    <property type="match status" value="1"/>
</dbReference>
<evidence type="ECO:0000256" key="3">
    <source>
        <dbReference type="ARBA" id="ARBA00005684"/>
    </source>
</evidence>
<dbReference type="InterPro" id="IPR003385">
    <property type="entry name" value="Glyco_hydro_77"/>
</dbReference>
<dbReference type="Gene3D" id="2.130.10.10">
    <property type="entry name" value="YVTN repeat-like/Quinoprotein amine dehydrogenase"/>
    <property type="match status" value="1"/>
</dbReference>
<dbReference type="GO" id="GO:0005975">
    <property type="term" value="P:carbohydrate metabolic process"/>
    <property type="evidence" value="ECO:0007669"/>
    <property type="project" value="InterPro"/>
</dbReference>
<dbReference type="InterPro" id="IPR017853">
    <property type="entry name" value="GH"/>
</dbReference>
<evidence type="ECO:0000256" key="11">
    <source>
        <dbReference type="PROSITE-ProRule" id="PRU00221"/>
    </source>
</evidence>
<dbReference type="InterPro" id="IPR015943">
    <property type="entry name" value="WD40/YVTN_repeat-like_dom_sf"/>
</dbReference>
<feature type="repeat" description="WD" evidence="11">
    <location>
        <begin position="316"/>
        <end position="352"/>
    </location>
</feature>
<protein>
    <recommendedName>
        <fullName evidence="4">4-alpha-glucanotransferase</fullName>
        <ecNumber evidence="4">2.4.1.25</ecNumber>
    </recommendedName>
    <alternativeName>
        <fullName evidence="9">Amylomaltase</fullName>
    </alternativeName>
    <alternativeName>
        <fullName evidence="10">Disproportionating enzyme</fullName>
    </alternativeName>
</protein>
<feature type="repeat" description="WD" evidence="11">
    <location>
        <begin position="234"/>
        <end position="264"/>
    </location>
</feature>
<keyword evidence="13" id="KW-1185">Reference proteome</keyword>
<reference evidence="12" key="1">
    <citation type="submission" date="2020-08" db="EMBL/GenBank/DDBJ databases">
        <title>Plant Genome Project.</title>
        <authorList>
            <person name="Zhang R.-G."/>
        </authorList>
    </citation>
    <scope>NUCLEOTIDE SEQUENCE</scope>
    <source>
        <strain evidence="12">WSP0</strain>
        <tissue evidence="12">Leaf</tissue>
    </source>
</reference>
<evidence type="ECO:0000256" key="6">
    <source>
        <dbReference type="ARBA" id="ARBA00022676"/>
    </source>
</evidence>
<keyword evidence="11" id="KW-0853">WD repeat</keyword>
<dbReference type="GO" id="GO:0030246">
    <property type="term" value="F:carbohydrate binding"/>
    <property type="evidence" value="ECO:0007669"/>
    <property type="project" value="InterPro"/>
</dbReference>
<evidence type="ECO:0000256" key="9">
    <source>
        <dbReference type="ARBA" id="ARBA00031423"/>
    </source>
</evidence>
<comment type="subcellular location">
    <subcellularLocation>
        <location evidence="2">Cytoplasm</location>
    </subcellularLocation>
</comment>
<dbReference type="Gene3D" id="3.20.20.80">
    <property type="entry name" value="Glycosidases"/>
    <property type="match status" value="1"/>
</dbReference>
<evidence type="ECO:0000256" key="7">
    <source>
        <dbReference type="ARBA" id="ARBA00022679"/>
    </source>
</evidence>